<gene>
    <name evidence="1" type="ORF">PanWU01x14_164790</name>
</gene>
<protein>
    <submittedName>
        <fullName evidence="1">Uncharacterized protein</fullName>
    </submittedName>
</protein>
<keyword evidence="2" id="KW-1185">Reference proteome</keyword>
<accession>A0A2P5CCF9</accession>
<evidence type="ECO:0000313" key="2">
    <source>
        <dbReference type="Proteomes" id="UP000237105"/>
    </source>
</evidence>
<dbReference type="Proteomes" id="UP000237105">
    <property type="component" value="Unassembled WGS sequence"/>
</dbReference>
<organism evidence="1 2">
    <name type="scientific">Parasponia andersonii</name>
    <name type="common">Sponia andersonii</name>
    <dbReference type="NCBI Taxonomy" id="3476"/>
    <lineage>
        <taxon>Eukaryota</taxon>
        <taxon>Viridiplantae</taxon>
        <taxon>Streptophyta</taxon>
        <taxon>Embryophyta</taxon>
        <taxon>Tracheophyta</taxon>
        <taxon>Spermatophyta</taxon>
        <taxon>Magnoliopsida</taxon>
        <taxon>eudicotyledons</taxon>
        <taxon>Gunneridae</taxon>
        <taxon>Pentapetalae</taxon>
        <taxon>rosids</taxon>
        <taxon>fabids</taxon>
        <taxon>Rosales</taxon>
        <taxon>Cannabaceae</taxon>
        <taxon>Parasponia</taxon>
    </lineage>
</organism>
<name>A0A2P5CCF9_PARAD</name>
<dbReference type="EMBL" id="JXTB01000146">
    <property type="protein sequence ID" value="PON58743.1"/>
    <property type="molecule type" value="Genomic_DNA"/>
</dbReference>
<dbReference type="AlphaFoldDB" id="A0A2P5CCF9"/>
<comment type="caution">
    <text evidence="1">The sequence shown here is derived from an EMBL/GenBank/DDBJ whole genome shotgun (WGS) entry which is preliminary data.</text>
</comment>
<sequence length="109" mass="12712">MRNSDDLIELEVLDKLNTIDIDLGDTDNFDTIEGTTGSYSQDDEYFLEVDRQGNRAYVWSLVSKKWRDHKSSLTSNYVRRYFEDAVWATENPDALVVPLTSNYYITDEQ</sequence>
<reference evidence="2" key="1">
    <citation type="submission" date="2016-06" db="EMBL/GenBank/DDBJ databases">
        <title>Parallel loss of symbiosis genes in relatives of nitrogen-fixing non-legume Parasponia.</title>
        <authorList>
            <person name="Van Velzen R."/>
            <person name="Holmer R."/>
            <person name="Bu F."/>
            <person name="Rutten L."/>
            <person name="Van Zeijl A."/>
            <person name="Liu W."/>
            <person name="Santuari L."/>
            <person name="Cao Q."/>
            <person name="Sharma T."/>
            <person name="Shen D."/>
            <person name="Roswanjaya Y."/>
            <person name="Wardhani T."/>
            <person name="Kalhor M.S."/>
            <person name="Jansen J."/>
            <person name="Van den Hoogen J."/>
            <person name="Gungor B."/>
            <person name="Hartog M."/>
            <person name="Hontelez J."/>
            <person name="Verver J."/>
            <person name="Yang W.-C."/>
            <person name="Schijlen E."/>
            <person name="Repin R."/>
            <person name="Schilthuizen M."/>
            <person name="Schranz E."/>
            <person name="Heidstra R."/>
            <person name="Miyata K."/>
            <person name="Fedorova E."/>
            <person name="Kohlen W."/>
            <person name="Bisseling T."/>
            <person name="Smit S."/>
            <person name="Geurts R."/>
        </authorList>
    </citation>
    <scope>NUCLEOTIDE SEQUENCE [LARGE SCALE GENOMIC DNA]</scope>
    <source>
        <strain evidence="2">cv. WU1-14</strain>
    </source>
</reference>
<proteinExistence type="predicted"/>
<evidence type="ECO:0000313" key="1">
    <source>
        <dbReference type="EMBL" id="PON58743.1"/>
    </source>
</evidence>